<feature type="region of interest" description="Disordered" evidence="1">
    <location>
        <begin position="128"/>
        <end position="148"/>
    </location>
</feature>
<gene>
    <name evidence="3" type="ORF">ABCQ75_00125</name>
</gene>
<evidence type="ECO:0000313" key="3">
    <source>
        <dbReference type="EMBL" id="MEN2742945.1"/>
    </source>
</evidence>
<protein>
    <submittedName>
        <fullName evidence="3">MazG nucleotide pyrophosphohydrolase domain-containing protein</fullName>
    </submittedName>
</protein>
<reference evidence="3 4" key="1">
    <citation type="submission" date="2024-05" db="EMBL/GenBank/DDBJ databases">
        <title>Sinomonas sp. nov., isolated from a waste landfill.</title>
        <authorList>
            <person name="Zhao Y."/>
        </authorList>
    </citation>
    <scope>NUCLEOTIDE SEQUENCE [LARGE SCALE GENOMIC DNA]</scope>
    <source>
        <strain evidence="3 4">CCTCC AB2014300</strain>
    </source>
</reference>
<accession>A0ABU9WUU4</accession>
<dbReference type="InterPro" id="IPR048015">
    <property type="entry name" value="NTP-PPase_MazG-like_N"/>
</dbReference>
<organism evidence="3 4">
    <name type="scientific">Sinomonas halotolerans</name>
    <dbReference type="NCBI Taxonomy" id="1644133"/>
    <lineage>
        <taxon>Bacteria</taxon>
        <taxon>Bacillati</taxon>
        <taxon>Actinomycetota</taxon>
        <taxon>Actinomycetes</taxon>
        <taxon>Micrococcales</taxon>
        <taxon>Micrococcaceae</taxon>
        <taxon>Sinomonas</taxon>
    </lineage>
</organism>
<dbReference type="PANTHER" id="PTHR30522:SF0">
    <property type="entry name" value="NUCLEOSIDE TRIPHOSPHATE PYROPHOSPHOHYDROLASE"/>
    <property type="match status" value="1"/>
</dbReference>
<dbReference type="Pfam" id="PF03819">
    <property type="entry name" value="MazG"/>
    <property type="match status" value="1"/>
</dbReference>
<evidence type="ECO:0000313" key="4">
    <source>
        <dbReference type="Proteomes" id="UP001422074"/>
    </source>
</evidence>
<feature type="region of interest" description="Disordered" evidence="1">
    <location>
        <begin position="171"/>
        <end position="196"/>
    </location>
</feature>
<sequence length="258" mass="27311">MSTAVDRLVEVIRLLREHCLWTAALTHASLVTYLIEESYELVEAIEDGHPEEELRGELADLLLQIVLHAEIARERGAFDLDGIAEALTAKMVRRNRHVFTSDGGLQPSFPSSVEEIIASWDEAKRAEKELKTGADDGGSPRLVGPGALEGLPRHLPALSLAQKALGRAERRRALDGVDRPDGAGGAGAPISADEAPISADEAPISADETPISADEAPISALADEAALGDFLLGVVQAARARGLDAERALRAAVGRLGT</sequence>
<name>A0ABU9WUU4_9MICC</name>
<keyword evidence="4" id="KW-1185">Reference proteome</keyword>
<dbReference type="InterPro" id="IPR004518">
    <property type="entry name" value="MazG-like_dom"/>
</dbReference>
<feature type="domain" description="NTP pyrophosphohydrolase MazG-like" evidence="2">
    <location>
        <begin position="26"/>
        <end position="99"/>
    </location>
</feature>
<dbReference type="SUPFAM" id="SSF101386">
    <property type="entry name" value="all-alpha NTP pyrophosphatases"/>
    <property type="match status" value="1"/>
</dbReference>
<dbReference type="InterPro" id="IPR011551">
    <property type="entry name" value="NTP_PyrPHydrolase_MazG"/>
</dbReference>
<comment type="caution">
    <text evidence="3">The sequence shown here is derived from an EMBL/GenBank/DDBJ whole genome shotgun (WGS) entry which is preliminary data.</text>
</comment>
<dbReference type="CDD" id="cd11528">
    <property type="entry name" value="NTP-PPase_MazG_Nterm"/>
    <property type="match status" value="1"/>
</dbReference>
<dbReference type="Proteomes" id="UP001422074">
    <property type="component" value="Unassembled WGS sequence"/>
</dbReference>
<dbReference type="RefSeq" id="WP_345882349.1">
    <property type="nucleotide sequence ID" value="NZ_JBDFRB010000001.1"/>
</dbReference>
<evidence type="ECO:0000256" key="1">
    <source>
        <dbReference type="SAM" id="MobiDB-lite"/>
    </source>
</evidence>
<dbReference type="Gene3D" id="1.10.287.1080">
    <property type="entry name" value="MazG-like"/>
    <property type="match status" value="2"/>
</dbReference>
<feature type="compositionally biased region" description="Basic and acidic residues" evidence="1">
    <location>
        <begin position="171"/>
        <end position="181"/>
    </location>
</feature>
<evidence type="ECO:0000259" key="2">
    <source>
        <dbReference type="Pfam" id="PF03819"/>
    </source>
</evidence>
<dbReference type="EMBL" id="JBDFRB010000001">
    <property type="protein sequence ID" value="MEN2742945.1"/>
    <property type="molecule type" value="Genomic_DNA"/>
</dbReference>
<proteinExistence type="predicted"/>
<dbReference type="PANTHER" id="PTHR30522">
    <property type="entry name" value="NUCLEOSIDE TRIPHOSPHATE PYROPHOSPHOHYDROLASE"/>
    <property type="match status" value="1"/>
</dbReference>